<dbReference type="AlphaFoldDB" id="A0A964FM97"/>
<sequence>MAVFGRSVRVNTAHFCCLPGNQTVSWLLRCSGQAGSSIPSVKTVTMWRSLLTSSSRTKPPTGCGFSVSLRGNIEHQN</sequence>
<reference evidence="1" key="1">
    <citation type="journal article" date="2021" name="Antonie Van Leeuwenhoek">
        <title>Draft genome and description of Waterburya agarophytonicola gen. nov. sp. nov. (Pleurocapsales, Cyanobacteria): a seaweed symbiont.</title>
        <authorList>
            <person name="Bonthond G."/>
            <person name="Shalygin S."/>
            <person name="Bayer T."/>
            <person name="Weinberger F."/>
        </authorList>
    </citation>
    <scope>NUCLEOTIDE SEQUENCE</scope>
    <source>
        <strain evidence="1">KI4</strain>
    </source>
</reference>
<keyword evidence="2" id="KW-1185">Reference proteome</keyword>
<evidence type="ECO:0000313" key="2">
    <source>
        <dbReference type="Proteomes" id="UP000729733"/>
    </source>
</evidence>
<comment type="caution">
    <text evidence="1">The sequence shown here is derived from an EMBL/GenBank/DDBJ whole genome shotgun (WGS) entry which is preliminary data.</text>
</comment>
<proteinExistence type="predicted"/>
<dbReference type="Proteomes" id="UP000729733">
    <property type="component" value="Unassembled WGS sequence"/>
</dbReference>
<organism evidence="1 2">
    <name type="scientific">Waterburya agarophytonicola KI4</name>
    <dbReference type="NCBI Taxonomy" id="2874699"/>
    <lineage>
        <taxon>Bacteria</taxon>
        <taxon>Bacillati</taxon>
        <taxon>Cyanobacteriota</taxon>
        <taxon>Cyanophyceae</taxon>
        <taxon>Pleurocapsales</taxon>
        <taxon>Hyellaceae</taxon>
        <taxon>Waterburya</taxon>
        <taxon>Waterburya agarophytonicola</taxon>
    </lineage>
</organism>
<protein>
    <submittedName>
        <fullName evidence="1">Uncharacterized protein</fullName>
    </submittedName>
</protein>
<dbReference type="EMBL" id="JADWDC010000112">
    <property type="protein sequence ID" value="MCC0179773.1"/>
    <property type="molecule type" value="Genomic_DNA"/>
</dbReference>
<dbReference type="RefSeq" id="WP_229642871.1">
    <property type="nucleotide sequence ID" value="NZ_JADWDC010000112.1"/>
</dbReference>
<evidence type="ECO:0000313" key="1">
    <source>
        <dbReference type="EMBL" id="MCC0179773.1"/>
    </source>
</evidence>
<name>A0A964FM97_9CYAN</name>
<gene>
    <name evidence="1" type="ORF">I4641_22790</name>
</gene>
<feature type="non-terminal residue" evidence="1">
    <location>
        <position position="77"/>
    </location>
</feature>
<accession>A0A964FM97</accession>